<reference evidence="2 3" key="1">
    <citation type="submission" date="2023-03" db="EMBL/GenBank/DDBJ databases">
        <title>Genome insight into feeding habits of ladybird beetles.</title>
        <authorList>
            <person name="Li H.-S."/>
            <person name="Huang Y.-H."/>
            <person name="Pang H."/>
        </authorList>
    </citation>
    <scope>NUCLEOTIDE SEQUENCE [LARGE SCALE GENOMIC DNA]</scope>
    <source>
        <strain evidence="2">SYSU_2023b</strain>
        <tissue evidence="2">Whole body</tissue>
    </source>
</reference>
<protein>
    <submittedName>
        <fullName evidence="2">Uncharacterized protein</fullName>
    </submittedName>
</protein>
<organism evidence="2 3">
    <name type="scientific">Henosepilachna vigintioctopunctata</name>
    <dbReference type="NCBI Taxonomy" id="420089"/>
    <lineage>
        <taxon>Eukaryota</taxon>
        <taxon>Metazoa</taxon>
        <taxon>Ecdysozoa</taxon>
        <taxon>Arthropoda</taxon>
        <taxon>Hexapoda</taxon>
        <taxon>Insecta</taxon>
        <taxon>Pterygota</taxon>
        <taxon>Neoptera</taxon>
        <taxon>Endopterygota</taxon>
        <taxon>Coleoptera</taxon>
        <taxon>Polyphaga</taxon>
        <taxon>Cucujiformia</taxon>
        <taxon>Coccinelloidea</taxon>
        <taxon>Coccinellidae</taxon>
        <taxon>Epilachninae</taxon>
        <taxon>Epilachnini</taxon>
        <taxon>Henosepilachna</taxon>
    </lineage>
</organism>
<sequence length="162" mass="18112">MDEELQVAKFQVRTCKNIKWRDIATGHDQGRHIYEWLHTATPKARARKVAQRGSSRSTDGIRTAQDERCPNGVVQQWRRRADRSHCPDEMASSEIGAGIDGSRPLGGATCQPSSAGVCTRYLCVLARRPVSAQIEMDCRDTTYNVFTAERSAFAKIYVILAI</sequence>
<name>A0AAW1UDN8_9CUCU</name>
<dbReference type="AlphaFoldDB" id="A0AAW1UDN8"/>
<evidence type="ECO:0000256" key="1">
    <source>
        <dbReference type="SAM" id="MobiDB-lite"/>
    </source>
</evidence>
<proteinExistence type="predicted"/>
<gene>
    <name evidence="2" type="ORF">WA026_004103</name>
</gene>
<feature type="region of interest" description="Disordered" evidence="1">
    <location>
        <begin position="45"/>
        <end position="65"/>
    </location>
</feature>
<accession>A0AAW1UDN8</accession>
<dbReference type="EMBL" id="JARQZJ010000061">
    <property type="protein sequence ID" value="KAK9879253.1"/>
    <property type="molecule type" value="Genomic_DNA"/>
</dbReference>
<evidence type="ECO:0000313" key="3">
    <source>
        <dbReference type="Proteomes" id="UP001431783"/>
    </source>
</evidence>
<comment type="caution">
    <text evidence="2">The sequence shown here is derived from an EMBL/GenBank/DDBJ whole genome shotgun (WGS) entry which is preliminary data.</text>
</comment>
<evidence type="ECO:0000313" key="2">
    <source>
        <dbReference type="EMBL" id="KAK9879253.1"/>
    </source>
</evidence>
<dbReference type="Proteomes" id="UP001431783">
    <property type="component" value="Unassembled WGS sequence"/>
</dbReference>
<keyword evidence="3" id="KW-1185">Reference proteome</keyword>